<organism evidence="2">
    <name type="scientific">bioreactor metagenome</name>
    <dbReference type="NCBI Taxonomy" id="1076179"/>
    <lineage>
        <taxon>unclassified sequences</taxon>
        <taxon>metagenomes</taxon>
        <taxon>ecological metagenomes</taxon>
    </lineage>
</organism>
<sequence>MQKDMPHARIAHRPHVAHVVALRRLHLDHVRAHGRQDLRGEWPQDHRRHVQNLHARQRPLA</sequence>
<protein>
    <submittedName>
        <fullName evidence="2">Uncharacterized protein</fullName>
    </submittedName>
</protein>
<dbReference type="AlphaFoldDB" id="A0A645GLY8"/>
<feature type="region of interest" description="Disordered" evidence="1">
    <location>
        <begin position="38"/>
        <end position="61"/>
    </location>
</feature>
<proteinExistence type="predicted"/>
<dbReference type="EMBL" id="VSSQ01077053">
    <property type="protein sequence ID" value="MPN27236.1"/>
    <property type="molecule type" value="Genomic_DNA"/>
</dbReference>
<reference evidence="2" key="1">
    <citation type="submission" date="2019-08" db="EMBL/GenBank/DDBJ databases">
        <authorList>
            <person name="Kucharzyk K."/>
            <person name="Murdoch R.W."/>
            <person name="Higgins S."/>
            <person name="Loffler F."/>
        </authorList>
    </citation>
    <scope>NUCLEOTIDE SEQUENCE</scope>
</reference>
<gene>
    <name evidence="2" type="ORF">SDC9_174664</name>
</gene>
<comment type="caution">
    <text evidence="2">The sequence shown here is derived from an EMBL/GenBank/DDBJ whole genome shotgun (WGS) entry which is preliminary data.</text>
</comment>
<accession>A0A645GLY8</accession>
<name>A0A645GLY8_9ZZZZ</name>
<feature type="compositionally biased region" description="Basic residues" evidence="1">
    <location>
        <begin position="46"/>
        <end position="61"/>
    </location>
</feature>
<evidence type="ECO:0000313" key="2">
    <source>
        <dbReference type="EMBL" id="MPN27236.1"/>
    </source>
</evidence>
<evidence type="ECO:0000256" key="1">
    <source>
        <dbReference type="SAM" id="MobiDB-lite"/>
    </source>
</evidence>